<evidence type="ECO:0000256" key="1">
    <source>
        <dbReference type="SAM" id="Phobius"/>
    </source>
</evidence>
<dbReference type="KEGG" id="pic:PICST_32448"/>
<accession>A3LWE9</accession>
<dbReference type="RefSeq" id="XP_001384990.2">
    <property type="nucleotide sequence ID" value="XM_001384953.1"/>
</dbReference>
<name>A3LWE9_PICST</name>
<dbReference type="EMBL" id="CP000499">
    <property type="protein sequence ID" value="ABN66961.2"/>
    <property type="molecule type" value="Genomic_DNA"/>
</dbReference>
<reference evidence="2 3" key="1">
    <citation type="journal article" date="2007" name="Nat. Biotechnol.">
        <title>Genome sequence of the lignocellulose-bioconverting and xylose-fermenting yeast Pichia stipitis.</title>
        <authorList>
            <person name="Jeffries T.W."/>
            <person name="Grigoriev I.V."/>
            <person name="Grimwood J."/>
            <person name="Laplaza J.M."/>
            <person name="Aerts A."/>
            <person name="Salamov A."/>
            <person name="Schmutz J."/>
            <person name="Lindquist E."/>
            <person name="Dehal P."/>
            <person name="Shapiro H."/>
            <person name="Jin Y.S."/>
            <person name="Passoth V."/>
            <person name="Richardson P.M."/>
        </authorList>
    </citation>
    <scope>NUCLEOTIDE SEQUENCE [LARGE SCALE GENOMIC DNA]</scope>
    <source>
        <strain evidence="3">ATCC 58785 / CBS 6054 / NBRC 10063 / NRRL Y-11545</strain>
    </source>
</reference>
<protein>
    <submittedName>
        <fullName evidence="2">Uncharacterized protein</fullName>
    </submittedName>
</protein>
<evidence type="ECO:0000313" key="2">
    <source>
        <dbReference type="EMBL" id="ABN66961.2"/>
    </source>
</evidence>
<keyword evidence="3" id="KW-1185">Reference proteome</keyword>
<keyword evidence="1" id="KW-1133">Transmembrane helix</keyword>
<dbReference type="Proteomes" id="UP000002258">
    <property type="component" value="Chromosome 5"/>
</dbReference>
<dbReference type="HOGENOM" id="CLU_1525731_0_0_1"/>
<feature type="transmembrane region" description="Helical" evidence="1">
    <location>
        <begin position="129"/>
        <end position="149"/>
    </location>
</feature>
<proteinExistence type="predicted"/>
<organism evidence="2 3">
    <name type="scientific">Scheffersomyces stipitis (strain ATCC 58785 / CBS 6054 / NBRC 10063 / NRRL Y-11545)</name>
    <name type="common">Yeast</name>
    <name type="synonym">Pichia stipitis</name>
    <dbReference type="NCBI Taxonomy" id="322104"/>
    <lineage>
        <taxon>Eukaryota</taxon>
        <taxon>Fungi</taxon>
        <taxon>Dikarya</taxon>
        <taxon>Ascomycota</taxon>
        <taxon>Saccharomycotina</taxon>
        <taxon>Pichiomycetes</taxon>
        <taxon>Debaryomycetaceae</taxon>
        <taxon>Scheffersomyces</taxon>
    </lineage>
</organism>
<keyword evidence="1" id="KW-0472">Membrane</keyword>
<keyword evidence="1" id="KW-0812">Transmembrane</keyword>
<gene>
    <name evidence="2" type="ORF">PICST_32448</name>
</gene>
<evidence type="ECO:0000313" key="3">
    <source>
        <dbReference type="Proteomes" id="UP000002258"/>
    </source>
</evidence>
<dbReference type="AlphaFoldDB" id="A3LWE9"/>
<feature type="transmembrane region" description="Helical" evidence="1">
    <location>
        <begin position="87"/>
        <end position="109"/>
    </location>
</feature>
<sequence length="176" mass="20348">MSQPQQAQPPAAVAAKNPTPSWVLLSFPFHQLLCLIFSMSQVATIEGKIGKAVFLCTSIYNSKVILNVYQWAHLSDWSDRAKYYHTVVLFMKVAACWILFFYGVYVSYMDRESEDWKEFLSYVQSTKDQLIAFAIIVIYALVVGIFHGFQLRRQRERDSHDPELQQLLVTEVSRLD</sequence>
<dbReference type="GeneID" id="4839628"/>
<dbReference type="InParanoid" id="A3LWE9"/>